<feature type="compositionally biased region" description="Polar residues" evidence="1">
    <location>
        <begin position="187"/>
        <end position="197"/>
    </location>
</feature>
<name>A0AAW2IAS3_9NEOP</name>
<accession>A0AAW2IAS3</accession>
<sequence>MKFFQGDVAEAVAEREDRGVALVVFVEGADGLSGIYRLILEEEERLPREAYVAVNVPFRSDAYDKFADIYRVVPVPSVFVIGTGGLPLAVVSSATEREEIFAVLNAALAGHRGVRTVRILLKLPSGNTVGARSSPRHDLPVPEAGVHFGGGRGDPRPAAAVSDIDDPHLLGETGSEAAGVPDPLSPSRKTSSAASDG</sequence>
<dbReference type="PANTHER" id="PTHR46424:SF1">
    <property type="entry name" value="UBX DOMAIN-CONTAINING PROTEIN 4"/>
    <property type="match status" value="1"/>
</dbReference>
<dbReference type="PANTHER" id="PTHR46424">
    <property type="entry name" value="UBX DOMAIN-CONTAINING PROTEIN 4"/>
    <property type="match status" value="1"/>
</dbReference>
<dbReference type="AlphaFoldDB" id="A0AAW2IAS3"/>
<protein>
    <submittedName>
        <fullName evidence="2">Uncharacterized protein</fullName>
    </submittedName>
</protein>
<dbReference type="EMBL" id="JARGDH010000001">
    <property type="protein sequence ID" value="KAL0278968.1"/>
    <property type="molecule type" value="Genomic_DNA"/>
</dbReference>
<evidence type="ECO:0000313" key="2">
    <source>
        <dbReference type="EMBL" id="KAL0278968.1"/>
    </source>
</evidence>
<evidence type="ECO:0000256" key="1">
    <source>
        <dbReference type="SAM" id="MobiDB-lite"/>
    </source>
</evidence>
<comment type="caution">
    <text evidence="2">The sequence shown here is derived from an EMBL/GenBank/DDBJ whole genome shotgun (WGS) entry which is preliminary data.</text>
</comment>
<feature type="region of interest" description="Disordered" evidence="1">
    <location>
        <begin position="130"/>
        <end position="197"/>
    </location>
</feature>
<gene>
    <name evidence="2" type="ORF">PYX00_000627</name>
</gene>
<dbReference type="GO" id="GO:0005783">
    <property type="term" value="C:endoplasmic reticulum"/>
    <property type="evidence" value="ECO:0007669"/>
    <property type="project" value="TreeGrafter"/>
</dbReference>
<reference evidence="2" key="1">
    <citation type="journal article" date="2024" name="Gigascience">
        <title>Chromosome-level genome of the poultry shaft louse Menopon gallinae provides insight into the host-switching and adaptive evolution of parasitic lice.</title>
        <authorList>
            <person name="Xu Y."/>
            <person name="Ma L."/>
            <person name="Liu S."/>
            <person name="Liang Y."/>
            <person name="Liu Q."/>
            <person name="He Z."/>
            <person name="Tian L."/>
            <person name="Duan Y."/>
            <person name="Cai W."/>
            <person name="Li H."/>
            <person name="Song F."/>
        </authorList>
    </citation>
    <scope>NUCLEOTIDE SEQUENCE</scope>
    <source>
        <strain evidence="2">Cailab_2023a</strain>
    </source>
</reference>
<dbReference type="GO" id="GO:0036503">
    <property type="term" value="P:ERAD pathway"/>
    <property type="evidence" value="ECO:0007669"/>
    <property type="project" value="TreeGrafter"/>
</dbReference>
<proteinExistence type="predicted"/>
<organism evidence="2">
    <name type="scientific">Menopon gallinae</name>
    <name type="common">poultry shaft louse</name>
    <dbReference type="NCBI Taxonomy" id="328185"/>
    <lineage>
        <taxon>Eukaryota</taxon>
        <taxon>Metazoa</taxon>
        <taxon>Ecdysozoa</taxon>
        <taxon>Arthropoda</taxon>
        <taxon>Hexapoda</taxon>
        <taxon>Insecta</taxon>
        <taxon>Pterygota</taxon>
        <taxon>Neoptera</taxon>
        <taxon>Paraneoptera</taxon>
        <taxon>Psocodea</taxon>
        <taxon>Troctomorpha</taxon>
        <taxon>Phthiraptera</taxon>
        <taxon>Amblycera</taxon>
        <taxon>Menoponidae</taxon>
        <taxon>Menopon</taxon>
    </lineage>
</organism>